<dbReference type="AlphaFoldDB" id="Q13FG1"/>
<keyword evidence="2" id="KW-0805">Transcription regulation</keyword>
<evidence type="ECO:0000256" key="3">
    <source>
        <dbReference type="ARBA" id="ARBA00023125"/>
    </source>
</evidence>
<dbReference type="SUPFAM" id="SSF53850">
    <property type="entry name" value="Periplasmic binding protein-like II"/>
    <property type="match status" value="1"/>
</dbReference>
<evidence type="ECO:0000256" key="4">
    <source>
        <dbReference type="ARBA" id="ARBA00023163"/>
    </source>
</evidence>
<dbReference type="SUPFAM" id="SSF46785">
    <property type="entry name" value="Winged helix' DNA-binding domain"/>
    <property type="match status" value="1"/>
</dbReference>
<evidence type="ECO:0000259" key="5">
    <source>
        <dbReference type="PROSITE" id="PS50931"/>
    </source>
</evidence>
<protein>
    <submittedName>
        <fullName evidence="6">Transcriptional regulator, LysR family</fullName>
    </submittedName>
</protein>
<feature type="domain" description="HTH lysR-type" evidence="5">
    <location>
        <begin position="5"/>
        <end position="62"/>
    </location>
</feature>
<dbReference type="Pfam" id="PF00126">
    <property type="entry name" value="HTH_1"/>
    <property type="match status" value="1"/>
</dbReference>
<dbReference type="eggNOG" id="COG0583">
    <property type="taxonomic scope" value="Bacteria"/>
</dbReference>
<dbReference type="KEGG" id="bxe:Bxe_C1321"/>
<dbReference type="InterPro" id="IPR000847">
    <property type="entry name" value="LysR_HTH_N"/>
</dbReference>
<dbReference type="EMBL" id="CP000272">
    <property type="protein sequence ID" value="ABE37178.1"/>
    <property type="molecule type" value="Genomic_DNA"/>
</dbReference>
<keyword evidence="4" id="KW-0804">Transcription</keyword>
<dbReference type="PRINTS" id="PR00039">
    <property type="entry name" value="HTHLYSR"/>
</dbReference>
<keyword evidence="7" id="KW-1185">Reference proteome</keyword>
<gene>
    <name evidence="6" type="ORF">Bxe_C1321</name>
</gene>
<dbReference type="PANTHER" id="PTHR30419">
    <property type="entry name" value="HTH-TYPE TRANSCRIPTIONAL REGULATOR YBHD"/>
    <property type="match status" value="1"/>
</dbReference>
<dbReference type="Gene3D" id="3.40.190.10">
    <property type="entry name" value="Periplasmic binding protein-like II"/>
    <property type="match status" value="2"/>
</dbReference>
<dbReference type="InterPro" id="IPR050950">
    <property type="entry name" value="HTH-type_LysR_regulators"/>
</dbReference>
<organism evidence="6 7">
    <name type="scientific">Paraburkholderia xenovorans (strain LB400)</name>
    <dbReference type="NCBI Taxonomy" id="266265"/>
    <lineage>
        <taxon>Bacteria</taxon>
        <taxon>Pseudomonadati</taxon>
        <taxon>Pseudomonadota</taxon>
        <taxon>Betaproteobacteria</taxon>
        <taxon>Burkholderiales</taxon>
        <taxon>Burkholderiaceae</taxon>
        <taxon>Paraburkholderia</taxon>
    </lineage>
</organism>
<sequence length="313" mass="34365">MSTVVSLKHMRAFLAVAQMGSFTRAADILHLTQSSVTALIAQLENSLGVRLFSRNSRHVELTAAGTDLLPRARRLVGDFDGLVDDMRRYGTLEKGVVRVYSALSAMEYLAAPAVAAFAKLYPSIRVQLQDGWYRQIIDAVSSGTVDFGITSHWSDTPGLTFTPLVRDAYGMFLHAQDKLAGKGEQARWRDVADRNIVDYNSLSGNTTFLRWHNEMPASVLSPFYEVSSMGTQEALVKQGVGVAILPALAAHCLLSSMTRFVVLQDPLIERDLCLVTRSDDNLSSAAMALSSLVQERSRHMANLYGVRRSVPAV</sequence>
<dbReference type="PROSITE" id="PS50931">
    <property type="entry name" value="HTH_LYSR"/>
    <property type="match status" value="1"/>
</dbReference>
<dbReference type="InterPro" id="IPR005119">
    <property type="entry name" value="LysR_subst-bd"/>
</dbReference>
<reference evidence="6 7" key="1">
    <citation type="journal article" date="2006" name="Proc. Natl. Acad. Sci. U.S.A.">
        <title>Burkholderia xenovorans LB400 harbors a multi-replicon, 9.73-Mbp genome shaped for versatility.</title>
        <authorList>
            <person name="Chain P.S."/>
            <person name="Denef V.J."/>
            <person name="Konstantinidis K.T."/>
            <person name="Vergez L.M."/>
            <person name="Agullo L."/>
            <person name="Reyes V.L."/>
            <person name="Hauser L."/>
            <person name="Cordova M."/>
            <person name="Gomez L."/>
            <person name="Gonzalez M."/>
            <person name="Land M."/>
            <person name="Lao V."/>
            <person name="Larimer F."/>
            <person name="LiPuma J.J."/>
            <person name="Mahenthiralingam E."/>
            <person name="Malfatti S.A."/>
            <person name="Marx C.J."/>
            <person name="Parnell J.J."/>
            <person name="Ramette A."/>
            <person name="Richardson P."/>
            <person name="Seeger M."/>
            <person name="Smith D."/>
            <person name="Spilker T."/>
            <person name="Sul W.J."/>
            <person name="Tsoi T.V."/>
            <person name="Ulrich L.E."/>
            <person name="Zhulin I.B."/>
            <person name="Tiedje J.M."/>
        </authorList>
    </citation>
    <scope>NUCLEOTIDE SEQUENCE [LARGE SCALE GENOMIC DNA]</scope>
    <source>
        <strain evidence="6 7">LB400</strain>
    </source>
</reference>
<dbReference type="GO" id="GO:0003677">
    <property type="term" value="F:DNA binding"/>
    <property type="evidence" value="ECO:0007669"/>
    <property type="project" value="UniProtKB-KW"/>
</dbReference>
<evidence type="ECO:0000313" key="6">
    <source>
        <dbReference type="EMBL" id="ABE37178.1"/>
    </source>
</evidence>
<dbReference type="GO" id="GO:0005829">
    <property type="term" value="C:cytosol"/>
    <property type="evidence" value="ECO:0007669"/>
    <property type="project" value="TreeGrafter"/>
</dbReference>
<dbReference type="Pfam" id="PF03466">
    <property type="entry name" value="LysR_substrate"/>
    <property type="match status" value="1"/>
</dbReference>
<dbReference type="PANTHER" id="PTHR30419:SF30">
    <property type="entry name" value="LYSR FAMILY TRANSCRIPTIONAL REGULATOR"/>
    <property type="match status" value="1"/>
</dbReference>
<dbReference type="GO" id="GO:0003700">
    <property type="term" value="F:DNA-binding transcription factor activity"/>
    <property type="evidence" value="ECO:0007669"/>
    <property type="project" value="InterPro"/>
</dbReference>
<dbReference type="Proteomes" id="UP000001817">
    <property type="component" value="Chromosome 3"/>
</dbReference>
<evidence type="ECO:0000256" key="2">
    <source>
        <dbReference type="ARBA" id="ARBA00023015"/>
    </source>
</evidence>
<dbReference type="PATRIC" id="fig|266265.5.peg.9074"/>
<dbReference type="KEGG" id="bxb:DR64_8493"/>
<dbReference type="RefSeq" id="WP_011494404.1">
    <property type="nucleotide sequence ID" value="NC_007953.1"/>
</dbReference>
<name>Q13FG1_PARXL</name>
<dbReference type="STRING" id="266265.Bxe_C1321"/>
<comment type="similarity">
    <text evidence="1">Belongs to the LysR transcriptional regulatory family.</text>
</comment>
<evidence type="ECO:0000313" key="7">
    <source>
        <dbReference type="Proteomes" id="UP000001817"/>
    </source>
</evidence>
<dbReference type="InterPro" id="IPR036390">
    <property type="entry name" value="WH_DNA-bd_sf"/>
</dbReference>
<keyword evidence="3" id="KW-0238">DNA-binding</keyword>
<dbReference type="Gene3D" id="1.10.10.10">
    <property type="entry name" value="Winged helix-like DNA-binding domain superfamily/Winged helix DNA-binding domain"/>
    <property type="match status" value="1"/>
</dbReference>
<proteinExistence type="inferred from homology"/>
<dbReference type="FunFam" id="1.10.10.10:FF:000001">
    <property type="entry name" value="LysR family transcriptional regulator"/>
    <property type="match status" value="1"/>
</dbReference>
<dbReference type="OrthoDB" id="8675247at2"/>
<dbReference type="InterPro" id="IPR036388">
    <property type="entry name" value="WH-like_DNA-bd_sf"/>
</dbReference>
<evidence type="ECO:0000256" key="1">
    <source>
        <dbReference type="ARBA" id="ARBA00009437"/>
    </source>
</evidence>
<accession>Q13FG1</accession>